<accession>A0A5A7PTI0</accession>
<evidence type="ECO:0000256" key="1">
    <source>
        <dbReference type="SAM" id="MobiDB-lite"/>
    </source>
</evidence>
<protein>
    <submittedName>
        <fullName evidence="2">Atypical CYS HIS rich thioredoxin 2</fullName>
    </submittedName>
</protein>
<name>A0A5A7PTI0_STRAF</name>
<reference evidence="3" key="1">
    <citation type="journal article" date="2019" name="Curr. Biol.">
        <title>Genome Sequence of Striga asiatica Provides Insight into the Evolution of Plant Parasitism.</title>
        <authorList>
            <person name="Yoshida S."/>
            <person name="Kim S."/>
            <person name="Wafula E.K."/>
            <person name="Tanskanen J."/>
            <person name="Kim Y.M."/>
            <person name="Honaas L."/>
            <person name="Yang Z."/>
            <person name="Spallek T."/>
            <person name="Conn C.E."/>
            <person name="Ichihashi Y."/>
            <person name="Cheong K."/>
            <person name="Cui S."/>
            <person name="Der J.P."/>
            <person name="Gundlach H."/>
            <person name="Jiao Y."/>
            <person name="Hori C."/>
            <person name="Ishida J.K."/>
            <person name="Kasahara H."/>
            <person name="Kiba T."/>
            <person name="Kim M.S."/>
            <person name="Koo N."/>
            <person name="Laohavisit A."/>
            <person name="Lee Y.H."/>
            <person name="Lumba S."/>
            <person name="McCourt P."/>
            <person name="Mortimer J.C."/>
            <person name="Mutuku J.M."/>
            <person name="Nomura T."/>
            <person name="Sasaki-Sekimoto Y."/>
            <person name="Seto Y."/>
            <person name="Wang Y."/>
            <person name="Wakatake T."/>
            <person name="Sakakibara H."/>
            <person name="Demura T."/>
            <person name="Yamaguchi S."/>
            <person name="Yoneyama K."/>
            <person name="Manabe R.I."/>
            <person name="Nelson D.C."/>
            <person name="Schulman A.H."/>
            <person name="Timko M.P."/>
            <person name="dePamphilis C.W."/>
            <person name="Choi D."/>
            <person name="Shirasu K."/>
        </authorList>
    </citation>
    <scope>NUCLEOTIDE SEQUENCE [LARGE SCALE GENOMIC DNA]</scope>
    <source>
        <strain evidence="3">cv. UVA1</strain>
    </source>
</reference>
<feature type="compositionally biased region" description="Acidic residues" evidence="1">
    <location>
        <begin position="183"/>
        <end position="199"/>
    </location>
</feature>
<organism evidence="2 3">
    <name type="scientific">Striga asiatica</name>
    <name type="common">Asiatic witchweed</name>
    <name type="synonym">Buchnera asiatica</name>
    <dbReference type="NCBI Taxonomy" id="4170"/>
    <lineage>
        <taxon>Eukaryota</taxon>
        <taxon>Viridiplantae</taxon>
        <taxon>Streptophyta</taxon>
        <taxon>Embryophyta</taxon>
        <taxon>Tracheophyta</taxon>
        <taxon>Spermatophyta</taxon>
        <taxon>Magnoliopsida</taxon>
        <taxon>eudicotyledons</taxon>
        <taxon>Gunneridae</taxon>
        <taxon>Pentapetalae</taxon>
        <taxon>asterids</taxon>
        <taxon>lamiids</taxon>
        <taxon>Lamiales</taxon>
        <taxon>Orobanchaceae</taxon>
        <taxon>Buchnereae</taxon>
        <taxon>Striga</taxon>
    </lineage>
</organism>
<evidence type="ECO:0000313" key="2">
    <source>
        <dbReference type="EMBL" id="GER35978.1"/>
    </source>
</evidence>
<feature type="region of interest" description="Disordered" evidence="1">
    <location>
        <begin position="127"/>
        <end position="256"/>
    </location>
</feature>
<dbReference type="Proteomes" id="UP000325081">
    <property type="component" value="Unassembled WGS sequence"/>
</dbReference>
<dbReference type="OrthoDB" id="2121326at2759"/>
<comment type="caution">
    <text evidence="2">The sequence shown here is derived from an EMBL/GenBank/DDBJ whole genome shotgun (WGS) entry which is preliminary data.</text>
</comment>
<dbReference type="AlphaFoldDB" id="A0A5A7PTI0"/>
<evidence type="ECO:0000313" key="3">
    <source>
        <dbReference type="Proteomes" id="UP000325081"/>
    </source>
</evidence>
<feature type="compositionally biased region" description="Basic and acidic residues" evidence="1">
    <location>
        <begin position="162"/>
        <end position="182"/>
    </location>
</feature>
<keyword evidence="3" id="KW-1185">Reference proteome</keyword>
<proteinExistence type="predicted"/>
<feature type="compositionally biased region" description="Acidic residues" evidence="1">
    <location>
        <begin position="209"/>
        <end position="225"/>
    </location>
</feature>
<dbReference type="EMBL" id="BKCP01005072">
    <property type="protein sequence ID" value="GER35978.1"/>
    <property type="molecule type" value="Genomic_DNA"/>
</dbReference>
<sequence length="288" mass="31654">MCKNLNVKVLPYFNFFRGADGQLEAFPCSLAKITSCSFRKLRMQSKYISRKTSRKIQEMVLLHKLVSEQASFARITTVAQLAGVIIPEGTIGICCYIWCPYPSCWGRIRREEIRRRDVPTGELGADLGIRQTRPYPPPAVAVGDPIPEPGRVTPEPVLARGHPVDRVRAVGARDDEREHEKGEEEDDEDEHTDEVEAEEALLLPVGADESGEGDEQEGEAEDDERPPEPVDALVVGLGGEPYAGGYDGDGAEEGDEVYDGGDVIAQRHGRRRGGGFLWVNLGGRTKAV</sequence>
<feature type="compositionally biased region" description="Gly residues" evidence="1">
    <location>
        <begin position="236"/>
        <end position="248"/>
    </location>
</feature>
<gene>
    <name evidence="2" type="ORF">STAS_12300</name>
</gene>